<protein>
    <recommendedName>
        <fullName evidence="1">PH domain-containing protein</fullName>
    </recommendedName>
</protein>
<feature type="domain" description="PH" evidence="1">
    <location>
        <begin position="97"/>
        <end position="195"/>
    </location>
</feature>
<dbReference type="InterPro" id="IPR011993">
    <property type="entry name" value="PH-like_dom_sf"/>
</dbReference>
<gene>
    <name evidence="2" type="ORF">THRCLA_23155</name>
</gene>
<accession>A0A1V9YCI4</accession>
<proteinExistence type="predicted"/>
<dbReference type="AlphaFoldDB" id="A0A1V9YCI4"/>
<dbReference type="Gene3D" id="2.30.29.30">
    <property type="entry name" value="Pleckstrin-homology domain (PH domain)/Phosphotyrosine-binding domain (PTB)"/>
    <property type="match status" value="1"/>
</dbReference>
<dbReference type="SMART" id="SM00233">
    <property type="entry name" value="PH"/>
    <property type="match status" value="1"/>
</dbReference>
<evidence type="ECO:0000259" key="1">
    <source>
        <dbReference type="PROSITE" id="PS50003"/>
    </source>
</evidence>
<dbReference type="Pfam" id="PF00169">
    <property type="entry name" value="PH"/>
    <property type="match status" value="1"/>
</dbReference>
<dbReference type="PROSITE" id="PS50003">
    <property type="entry name" value="PH_DOMAIN"/>
    <property type="match status" value="2"/>
</dbReference>
<dbReference type="InterPro" id="IPR001849">
    <property type="entry name" value="PH_domain"/>
</dbReference>
<evidence type="ECO:0000313" key="2">
    <source>
        <dbReference type="EMBL" id="OQR83408.1"/>
    </source>
</evidence>
<comment type="caution">
    <text evidence="2">The sequence shown here is derived from an EMBL/GenBank/DDBJ whole genome shotgun (WGS) entry which is preliminary data.</text>
</comment>
<sequence length="220" mass="25151">VLRVAHVEETNHALGFKVFGANGKVIEVRAPRIDERNAWLTALRPVAIGMSRSWSGHDGNIPHLYQYDDEISKLSSSGILNTCEVPLHGFGGRESIPIDKRGWFLKRSDILRRWNRYFFVIQGRMLSYYASDKPYEVPRRRGYIHTVRRMQSKTHKTSIFVVTLDSGTELYLRPPREAIEEEMDDWFECLMANAMVYHSGQSSMPDLSTGRSNGSTSLIA</sequence>
<feature type="domain" description="PH" evidence="1">
    <location>
        <begin position="1"/>
        <end position="48"/>
    </location>
</feature>
<dbReference type="Proteomes" id="UP000243217">
    <property type="component" value="Unassembled WGS sequence"/>
</dbReference>
<organism evidence="2 3">
    <name type="scientific">Thraustotheca clavata</name>
    <dbReference type="NCBI Taxonomy" id="74557"/>
    <lineage>
        <taxon>Eukaryota</taxon>
        <taxon>Sar</taxon>
        <taxon>Stramenopiles</taxon>
        <taxon>Oomycota</taxon>
        <taxon>Saprolegniomycetes</taxon>
        <taxon>Saprolegniales</taxon>
        <taxon>Achlyaceae</taxon>
        <taxon>Thraustotheca</taxon>
    </lineage>
</organism>
<keyword evidence="3" id="KW-1185">Reference proteome</keyword>
<evidence type="ECO:0000313" key="3">
    <source>
        <dbReference type="Proteomes" id="UP000243217"/>
    </source>
</evidence>
<dbReference type="EMBL" id="JNBS01004369">
    <property type="protein sequence ID" value="OQR83408.1"/>
    <property type="molecule type" value="Genomic_DNA"/>
</dbReference>
<reference evidence="2 3" key="1">
    <citation type="journal article" date="2014" name="Genome Biol. Evol.">
        <title>The secreted proteins of Achlya hypogyna and Thraustotheca clavata identify the ancestral oomycete secretome and reveal gene acquisitions by horizontal gene transfer.</title>
        <authorList>
            <person name="Misner I."/>
            <person name="Blouin N."/>
            <person name="Leonard G."/>
            <person name="Richards T.A."/>
            <person name="Lane C.E."/>
        </authorList>
    </citation>
    <scope>NUCLEOTIDE SEQUENCE [LARGE SCALE GENOMIC DNA]</scope>
    <source>
        <strain evidence="2 3">ATCC 34112</strain>
    </source>
</reference>
<dbReference type="OrthoDB" id="2157866at2759"/>
<name>A0A1V9YCI4_9STRA</name>
<feature type="non-terminal residue" evidence="2">
    <location>
        <position position="1"/>
    </location>
</feature>
<dbReference type="SUPFAM" id="SSF50729">
    <property type="entry name" value="PH domain-like"/>
    <property type="match status" value="1"/>
</dbReference>